<feature type="transmembrane region" description="Helical" evidence="2">
    <location>
        <begin position="139"/>
        <end position="159"/>
    </location>
</feature>
<keyword evidence="2" id="KW-1133">Transmembrane helix</keyword>
<keyword evidence="2" id="KW-0812">Transmembrane</keyword>
<feature type="compositionally biased region" description="Polar residues" evidence="1">
    <location>
        <begin position="553"/>
        <end position="562"/>
    </location>
</feature>
<feature type="transmembrane region" description="Helical" evidence="2">
    <location>
        <begin position="56"/>
        <end position="75"/>
    </location>
</feature>
<name>A0A6A5K9X6_9PLEO</name>
<feature type="transmembrane region" description="Helical" evidence="2">
    <location>
        <begin position="260"/>
        <end position="279"/>
    </location>
</feature>
<dbReference type="EMBL" id="ML975324">
    <property type="protein sequence ID" value="KAF1833121.1"/>
    <property type="molecule type" value="Genomic_DNA"/>
</dbReference>
<feature type="compositionally biased region" description="Low complexity" evidence="1">
    <location>
        <begin position="665"/>
        <end position="679"/>
    </location>
</feature>
<dbReference type="Proteomes" id="UP000800040">
    <property type="component" value="Unassembled WGS sequence"/>
</dbReference>
<keyword evidence="4" id="KW-1185">Reference proteome</keyword>
<feature type="compositionally biased region" description="Pro residues" evidence="1">
    <location>
        <begin position="615"/>
        <end position="631"/>
    </location>
</feature>
<reference evidence="3" key="1">
    <citation type="submission" date="2020-01" db="EMBL/GenBank/DDBJ databases">
        <authorList>
            <consortium name="DOE Joint Genome Institute"/>
            <person name="Haridas S."/>
            <person name="Albert R."/>
            <person name="Binder M."/>
            <person name="Bloem J."/>
            <person name="Labutti K."/>
            <person name="Salamov A."/>
            <person name="Andreopoulos B."/>
            <person name="Baker S.E."/>
            <person name="Barry K."/>
            <person name="Bills G."/>
            <person name="Bluhm B.H."/>
            <person name="Cannon C."/>
            <person name="Castanera R."/>
            <person name="Culley D.E."/>
            <person name="Daum C."/>
            <person name="Ezra D."/>
            <person name="Gonzalez J.B."/>
            <person name="Henrissat B."/>
            <person name="Kuo A."/>
            <person name="Liang C."/>
            <person name="Lipzen A."/>
            <person name="Lutzoni F."/>
            <person name="Magnuson J."/>
            <person name="Mondo S."/>
            <person name="Nolan M."/>
            <person name="Ohm R."/>
            <person name="Pangilinan J."/>
            <person name="Park H.-J."/>
            <person name="Ramirez L."/>
            <person name="Alfaro M."/>
            <person name="Sun H."/>
            <person name="Tritt A."/>
            <person name="Yoshinaga Y."/>
            <person name="Zwiers L.-H."/>
            <person name="Turgeon B.G."/>
            <person name="Goodwin S.B."/>
            <person name="Spatafora J.W."/>
            <person name="Crous P.W."/>
            <person name="Grigoriev I.V."/>
        </authorList>
    </citation>
    <scope>NUCLEOTIDE SEQUENCE</scope>
    <source>
        <strain evidence="3">P77</strain>
    </source>
</reference>
<organism evidence="3 4">
    <name type="scientific">Decorospora gaudefroyi</name>
    <dbReference type="NCBI Taxonomy" id="184978"/>
    <lineage>
        <taxon>Eukaryota</taxon>
        <taxon>Fungi</taxon>
        <taxon>Dikarya</taxon>
        <taxon>Ascomycota</taxon>
        <taxon>Pezizomycotina</taxon>
        <taxon>Dothideomycetes</taxon>
        <taxon>Pleosporomycetidae</taxon>
        <taxon>Pleosporales</taxon>
        <taxon>Pleosporineae</taxon>
        <taxon>Pleosporaceae</taxon>
        <taxon>Decorospora</taxon>
    </lineage>
</organism>
<dbReference type="OrthoDB" id="5368516at2759"/>
<evidence type="ECO:0000313" key="4">
    <source>
        <dbReference type="Proteomes" id="UP000800040"/>
    </source>
</evidence>
<feature type="compositionally biased region" description="Polar residues" evidence="1">
    <location>
        <begin position="579"/>
        <end position="590"/>
    </location>
</feature>
<protein>
    <submittedName>
        <fullName evidence="3">Uncharacterized protein</fullName>
    </submittedName>
</protein>
<feature type="region of interest" description="Disordered" evidence="1">
    <location>
        <begin position="527"/>
        <end position="697"/>
    </location>
</feature>
<evidence type="ECO:0000256" key="1">
    <source>
        <dbReference type="SAM" id="MobiDB-lite"/>
    </source>
</evidence>
<evidence type="ECO:0000256" key="2">
    <source>
        <dbReference type="SAM" id="Phobius"/>
    </source>
</evidence>
<feature type="compositionally biased region" description="Pro residues" evidence="1">
    <location>
        <begin position="569"/>
        <end position="578"/>
    </location>
</feature>
<feature type="transmembrane region" description="Helical" evidence="2">
    <location>
        <begin position="96"/>
        <end position="119"/>
    </location>
</feature>
<feature type="compositionally biased region" description="Basic and acidic residues" evidence="1">
    <location>
        <begin position="380"/>
        <end position="394"/>
    </location>
</feature>
<feature type="transmembrane region" description="Helical" evidence="2">
    <location>
        <begin position="291"/>
        <end position="314"/>
    </location>
</feature>
<dbReference type="AlphaFoldDB" id="A0A6A5K9X6"/>
<accession>A0A6A5K9X6</accession>
<feature type="transmembrane region" description="Helical" evidence="2">
    <location>
        <begin position="180"/>
        <end position="199"/>
    </location>
</feature>
<keyword evidence="2" id="KW-0472">Membrane</keyword>
<feature type="compositionally biased region" description="Low complexity" evidence="1">
    <location>
        <begin position="644"/>
        <end position="654"/>
    </location>
</feature>
<feature type="transmembrane region" description="Helical" evidence="2">
    <location>
        <begin position="219"/>
        <end position="239"/>
    </location>
</feature>
<feature type="region of interest" description="Disordered" evidence="1">
    <location>
        <begin position="380"/>
        <end position="413"/>
    </location>
</feature>
<evidence type="ECO:0000313" key="3">
    <source>
        <dbReference type="EMBL" id="KAF1833121.1"/>
    </source>
</evidence>
<sequence length="697" mass="76333">MESWNTHFAQLEVRSHFNLTLNTSAVQQVPWTQTNATKSLIATLQLQQVQTLRTTHLTLGAFSLAVTLLTVHRIISDARRAAALQVLPKKKRFNALHNVHPAETFPLALACGAVLQQIIFVAVQGTSLHSVFSNSCRGIAMVTFPAIFLIGYVTLVFGIEVAIRALRHERFAPRGKWNTTICVAVISFMLLLTWVPTVAWPMANTCFGSLIWFPMRYDLLMLVLLCILVSSLLVLAAFISIQLMRTPDLDHNERISASRMVYFLLVAALIYTLVIPVEVQSRQRKFMEALAASRIAEVSLFSSGMFIAFFHLFLRTNATRMVIRPIEEMKAPTKQQRPKIRFFGPSDLEIQISGPLALQTTQRLSGRQGLIDVGPEKNRGDFDPGYFEREERDFSPTSTKPASPIDPTQWPLPPMAEKEVTASGHERNKSNYSLFPTRAEEVPRLPPTVYDPKAKQENLGVPKLALRRFTQRSSITNVSEAFDFLSKPKLPFGARHQRMQSTDSSATVQIGLRFSVGPATLAAAKCTRAERGTPLKRGQTDSSGESLGLPIQVPSTTATTPSEDMPSPSAFPQPPPRGTSPTQPRMNSPTRMPAFPLTPALNSSAYLQAQREKVLPPPPPASPRPAVPPPAVISGLRMNPVTPPTSVASPTTASQPGTPVTATLARSSSGRAAPSPTARIPLGAGTMSRSPPPNGWI</sequence>
<gene>
    <name evidence="3" type="ORF">BDW02DRAFT_394790</name>
</gene>
<proteinExistence type="predicted"/>